<dbReference type="AlphaFoldDB" id="A0A183T9F7"/>
<evidence type="ECO:0000313" key="4">
    <source>
        <dbReference type="EMBL" id="VDL99490.1"/>
    </source>
</evidence>
<keyword evidence="3" id="KW-0675">Receptor</keyword>
<dbReference type="OrthoDB" id="6352325at2759"/>
<evidence type="ECO:0000313" key="6">
    <source>
        <dbReference type="WBParaSite" id="SSLN_0001360801-mRNA-1"/>
    </source>
</evidence>
<keyword evidence="1" id="KW-0805">Transcription regulation</keyword>
<accession>A0A183T9F7</accession>
<dbReference type="STRING" id="70667.A0A183T9F7"/>
<dbReference type="EMBL" id="UYSU01037800">
    <property type="protein sequence ID" value="VDL99490.1"/>
    <property type="molecule type" value="Genomic_DNA"/>
</dbReference>
<evidence type="ECO:0000313" key="5">
    <source>
        <dbReference type="Proteomes" id="UP000275846"/>
    </source>
</evidence>
<dbReference type="SUPFAM" id="SSF48508">
    <property type="entry name" value="Nuclear receptor ligand-binding domain"/>
    <property type="match status" value="1"/>
</dbReference>
<dbReference type="Gene3D" id="1.10.565.10">
    <property type="entry name" value="Retinoid X Receptor"/>
    <property type="match status" value="1"/>
</dbReference>
<proteinExistence type="predicted"/>
<protein>
    <submittedName>
        <fullName evidence="6">NR LBD domain-containing protein</fullName>
    </submittedName>
</protein>
<dbReference type="WBParaSite" id="SSLN_0001360801-mRNA-1">
    <property type="protein sequence ID" value="SSLN_0001360801-mRNA-1"/>
    <property type="gene ID" value="SSLN_0001360801"/>
</dbReference>
<organism evidence="6">
    <name type="scientific">Schistocephalus solidus</name>
    <name type="common">Tapeworm</name>
    <dbReference type="NCBI Taxonomy" id="70667"/>
    <lineage>
        <taxon>Eukaryota</taxon>
        <taxon>Metazoa</taxon>
        <taxon>Spiralia</taxon>
        <taxon>Lophotrochozoa</taxon>
        <taxon>Platyhelminthes</taxon>
        <taxon>Cestoda</taxon>
        <taxon>Eucestoda</taxon>
        <taxon>Diphyllobothriidea</taxon>
        <taxon>Diphyllobothriidae</taxon>
        <taxon>Schistocephalus</taxon>
    </lineage>
</organism>
<evidence type="ECO:0000256" key="2">
    <source>
        <dbReference type="ARBA" id="ARBA00023163"/>
    </source>
</evidence>
<evidence type="ECO:0000256" key="3">
    <source>
        <dbReference type="ARBA" id="ARBA00023170"/>
    </source>
</evidence>
<keyword evidence="5" id="KW-1185">Reference proteome</keyword>
<reference evidence="6" key="1">
    <citation type="submission" date="2016-06" db="UniProtKB">
        <authorList>
            <consortium name="WormBaseParasite"/>
        </authorList>
    </citation>
    <scope>IDENTIFICATION</scope>
</reference>
<name>A0A183T9F7_SCHSO</name>
<evidence type="ECO:0000256" key="1">
    <source>
        <dbReference type="ARBA" id="ARBA00023015"/>
    </source>
</evidence>
<reference evidence="4 5" key="2">
    <citation type="submission" date="2018-11" db="EMBL/GenBank/DDBJ databases">
        <authorList>
            <consortium name="Pathogen Informatics"/>
        </authorList>
    </citation>
    <scope>NUCLEOTIDE SEQUENCE [LARGE SCALE GENOMIC DNA]</scope>
    <source>
        <strain evidence="4 5">NST_G2</strain>
    </source>
</reference>
<dbReference type="InterPro" id="IPR035500">
    <property type="entry name" value="NHR-like_dom_sf"/>
</dbReference>
<dbReference type="Proteomes" id="UP000275846">
    <property type="component" value="Unassembled WGS sequence"/>
</dbReference>
<keyword evidence="2" id="KW-0804">Transcription</keyword>
<sequence length="353" mass="40498">MTDQYALGLVRPHRCRFKDVQSLCTHTTCRRIFFKHQRRQRLQQQTSLTGLPPPGPACFTTELEAPDDQLLACLSECVQRIREPFAPEERLDTEAAATLEQEYNRMDTCIRRIIRVVKVLPYFNEIGKPAQLSLLRANIYGLIVLYSSFFFERDIRKLRYPIKKADGSLTTVTISMLDDLSTTTGSAAVPLSLEQERYSSTTSNSEKPVPNTMTYLSNTNCQVPGLREDFELYKANTLAAFDHLDELASGDDTLRMVLLAIKLFDDDSLPEELRSLVIPSRRAYLVFLWTYLRWRSGPKRLRQATELFSRLLLAFVDLRTLEIRMTEFAKLLSLEGLSPLMREVCSQRPVAKV</sequence>
<gene>
    <name evidence="4" type="ORF">SSLN_LOCUS13105</name>
</gene>